<reference evidence="10 11" key="1">
    <citation type="submission" date="2020-08" db="EMBL/GenBank/DDBJ databases">
        <title>Genomic Encyclopedia of Type Strains, Phase IV (KMG-IV): sequencing the most valuable type-strain genomes for metagenomic binning, comparative biology and taxonomic classification.</title>
        <authorList>
            <person name="Goeker M."/>
        </authorList>
    </citation>
    <scope>NUCLEOTIDE SEQUENCE [LARGE SCALE GENOMIC DNA]</scope>
    <source>
        <strain evidence="10 11">DSM 11099</strain>
    </source>
</reference>
<dbReference type="SUPFAM" id="SSF53448">
    <property type="entry name" value="Nucleotide-diphospho-sugar transferases"/>
    <property type="match status" value="1"/>
</dbReference>
<name>A0A7W9VW37_9HYPH</name>
<feature type="binding site" evidence="8">
    <location>
        <begin position="10"/>
        <end position="12"/>
    </location>
    <ligand>
        <name>GTP</name>
        <dbReference type="ChEBI" id="CHEBI:37565"/>
    </ligand>
</feature>
<dbReference type="NCBIfam" id="TIGR02665">
    <property type="entry name" value="molyb_mobA"/>
    <property type="match status" value="1"/>
</dbReference>
<dbReference type="AlphaFoldDB" id="A0A7W9VW37"/>
<keyword evidence="10" id="KW-0548">Nucleotidyltransferase</keyword>
<evidence type="ECO:0000256" key="7">
    <source>
        <dbReference type="ARBA" id="ARBA00023150"/>
    </source>
</evidence>
<dbReference type="GO" id="GO:0061603">
    <property type="term" value="F:molybdenum cofactor guanylyltransferase activity"/>
    <property type="evidence" value="ECO:0007669"/>
    <property type="project" value="UniProtKB-EC"/>
</dbReference>
<dbReference type="RefSeq" id="WP_183829936.1">
    <property type="nucleotide sequence ID" value="NZ_JACHEU010000001.1"/>
</dbReference>
<evidence type="ECO:0000256" key="4">
    <source>
        <dbReference type="ARBA" id="ARBA00022741"/>
    </source>
</evidence>
<sequence length="205" mass="21797">MVQNIAGIILAGGLSSRMGGGDKCLLELSGKPILRHVIERIRPQVATLSLSANGDPTRFSDIGLPILPDTIEGYVGPLAGVLAGLEWIEKQDSVRALVTVAGDTPFFPQDLVSRLALAADTTADTIAVSRAGERDHPTFALWPKAMASPLRSYLLQGGRRVFGFIEARSSVAVDFQSNGGADPFFNINTPENLAEAERIVREGSA</sequence>
<evidence type="ECO:0000256" key="2">
    <source>
        <dbReference type="ARBA" id="ARBA00022679"/>
    </source>
</evidence>
<dbReference type="InterPro" id="IPR029044">
    <property type="entry name" value="Nucleotide-diphossugar_trans"/>
</dbReference>
<comment type="domain">
    <text evidence="8">The N-terminal domain determines nucleotide recognition and specific binding, while the C-terminal domain determines the specific binding to the target protein.</text>
</comment>
<feature type="domain" description="MobA-like NTP transferase" evidence="9">
    <location>
        <begin position="7"/>
        <end position="162"/>
    </location>
</feature>
<comment type="subunit">
    <text evidence="8">Monomer.</text>
</comment>
<accession>A0A7W9VW37</accession>
<keyword evidence="3 8" id="KW-0479">Metal-binding</keyword>
<evidence type="ECO:0000313" key="10">
    <source>
        <dbReference type="EMBL" id="MBB6012885.1"/>
    </source>
</evidence>
<dbReference type="EC" id="2.7.7.77" evidence="8"/>
<dbReference type="EMBL" id="JACHEU010000001">
    <property type="protein sequence ID" value="MBB6012885.1"/>
    <property type="molecule type" value="Genomic_DNA"/>
</dbReference>
<dbReference type="HAMAP" id="MF_00316">
    <property type="entry name" value="MobA"/>
    <property type="match status" value="1"/>
</dbReference>
<comment type="subcellular location">
    <subcellularLocation>
        <location evidence="8">Cytoplasm</location>
    </subcellularLocation>
</comment>
<dbReference type="PANTHER" id="PTHR19136:SF81">
    <property type="entry name" value="MOLYBDENUM COFACTOR GUANYLYLTRANSFERASE"/>
    <property type="match status" value="1"/>
</dbReference>
<organism evidence="10 11">
    <name type="scientific">Aquamicrobium lusatiense</name>
    <dbReference type="NCBI Taxonomy" id="89772"/>
    <lineage>
        <taxon>Bacteria</taxon>
        <taxon>Pseudomonadati</taxon>
        <taxon>Pseudomonadota</taxon>
        <taxon>Alphaproteobacteria</taxon>
        <taxon>Hyphomicrobiales</taxon>
        <taxon>Phyllobacteriaceae</taxon>
        <taxon>Aquamicrobium</taxon>
    </lineage>
</organism>
<dbReference type="GO" id="GO:0005737">
    <property type="term" value="C:cytoplasm"/>
    <property type="evidence" value="ECO:0007669"/>
    <property type="project" value="UniProtKB-SubCell"/>
</dbReference>
<gene>
    <name evidence="8" type="primary">mobA</name>
    <name evidence="10" type="ORF">HNR59_002230</name>
</gene>
<keyword evidence="2 8" id="KW-0808">Transferase</keyword>
<evidence type="ECO:0000256" key="6">
    <source>
        <dbReference type="ARBA" id="ARBA00023134"/>
    </source>
</evidence>
<dbReference type="GO" id="GO:1902758">
    <property type="term" value="P:bis(molybdopterin guanine dinucleotide)molybdenum biosynthetic process"/>
    <property type="evidence" value="ECO:0007669"/>
    <property type="project" value="TreeGrafter"/>
</dbReference>
<keyword evidence="4 8" id="KW-0547">Nucleotide-binding</keyword>
<feature type="binding site" evidence="8">
    <location>
        <position position="23"/>
    </location>
    <ligand>
        <name>GTP</name>
        <dbReference type="ChEBI" id="CHEBI:37565"/>
    </ligand>
</feature>
<dbReference type="PANTHER" id="PTHR19136">
    <property type="entry name" value="MOLYBDENUM COFACTOR GUANYLYLTRANSFERASE"/>
    <property type="match status" value="1"/>
</dbReference>
<comment type="similarity">
    <text evidence="8">Belongs to the MobA family.</text>
</comment>
<comment type="caution">
    <text evidence="10">The sequence shown here is derived from an EMBL/GenBank/DDBJ whole genome shotgun (WGS) entry which is preliminary data.</text>
</comment>
<dbReference type="Pfam" id="PF12804">
    <property type="entry name" value="NTP_transf_3"/>
    <property type="match status" value="1"/>
</dbReference>
<dbReference type="Proteomes" id="UP000533306">
    <property type="component" value="Unassembled WGS sequence"/>
</dbReference>
<keyword evidence="1 8" id="KW-0963">Cytoplasm</keyword>
<evidence type="ECO:0000256" key="8">
    <source>
        <dbReference type="HAMAP-Rule" id="MF_00316"/>
    </source>
</evidence>
<keyword evidence="5 8" id="KW-0460">Magnesium</keyword>
<comment type="cofactor">
    <cofactor evidence="8">
        <name>Mg(2+)</name>
        <dbReference type="ChEBI" id="CHEBI:18420"/>
    </cofactor>
</comment>
<keyword evidence="7 8" id="KW-0501">Molybdenum cofactor biosynthesis</keyword>
<dbReference type="GO" id="GO:0005525">
    <property type="term" value="F:GTP binding"/>
    <property type="evidence" value="ECO:0007669"/>
    <property type="project" value="UniProtKB-UniRule"/>
</dbReference>
<comment type="caution">
    <text evidence="8">Lacks conserved residue(s) required for the propagation of feature annotation.</text>
</comment>
<feature type="binding site" evidence="8">
    <location>
        <position position="103"/>
    </location>
    <ligand>
        <name>GTP</name>
        <dbReference type="ChEBI" id="CHEBI:37565"/>
    </ligand>
</feature>
<comment type="catalytic activity">
    <reaction evidence="8">
        <text>Mo-molybdopterin + GTP + H(+) = Mo-molybdopterin guanine dinucleotide + diphosphate</text>
        <dbReference type="Rhea" id="RHEA:34243"/>
        <dbReference type="ChEBI" id="CHEBI:15378"/>
        <dbReference type="ChEBI" id="CHEBI:33019"/>
        <dbReference type="ChEBI" id="CHEBI:37565"/>
        <dbReference type="ChEBI" id="CHEBI:71302"/>
        <dbReference type="ChEBI" id="CHEBI:71310"/>
        <dbReference type="EC" id="2.7.7.77"/>
    </reaction>
</comment>
<dbReference type="Gene3D" id="3.90.550.10">
    <property type="entry name" value="Spore Coat Polysaccharide Biosynthesis Protein SpsA, Chain A"/>
    <property type="match status" value="1"/>
</dbReference>
<feature type="binding site" evidence="8">
    <location>
        <position position="69"/>
    </location>
    <ligand>
        <name>GTP</name>
        <dbReference type="ChEBI" id="CHEBI:37565"/>
    </ligand>
</feature>
<dbReference type="GO" id="GO:0046872">
    <property type="term" value="F:metal ion binding"/>
    <property type="evidence" value="ECO:0007669"/>
    <property type="project" value="UniProtKB-KW"/>
</dbReference>
<evidence type="ECO:0000256" key="3">
    <source>
        <dbReference type="ARBA" id="ARBA00022723"/>
    </source>
</evidence>
<dbReference type="CDD" id="cd02503">
    <property type="entry name" value="MobA"/>
    <property type="match status" value="1"/>
</dbReference>
<evidence type="ECO:0000256" key="5">
    <source>
        <dbReference type="ARBA" id="ARBA00022842"/>
    </source>
</evidence>
<dbReference type="InterPro" id="IPR025877">
    <property type="entry name" value="MobA-like_NTP_Trfase"/>
</dbReference>
<evidence type="ECO:0000256" key="1">
    <source>
        <dbReference type="ARBA" id="ARBA00022490"/>
    </source>
</evidence>
<comment type="function">
    <text evidence="8">Transfers a GMP moiety from GTP to Mo-molybdopterin (Mo-MPT) cofactor (Moco or molybdenum cofactor) to form Mo-molybdopterin guanine dinucleotide (Mo-MGD) cofactor.</text>
</comment>
<protein>
    <recommendedName>
        <fullName evidence="8">Molybdenum cofactor guanylyltransferase</fullName>
        <shortName evidence="8">MoCo guanylyltransferase</shortName>
        <ecNumber evidence="8">2.7.7.77</ecNumber>
    </recommendedName>
    <alternativeName>
        <fullName evidence="8">GTP:molybdopterin guanylyltransferase</fullName>
    </alternativeName>
    <alternativeName>
        <fullName evidence="8">Mo-MPT guanylyltransferase</fullName>
    </alternativeName>
    <alternativeName>
        <fullName evidence="8">Molybdopterin guanylyltransferase</fullName>
    </alternativeName>
    <alternativeName>
        <fullName evidence="8">Molybdopterin-guanine dinucleotide synthase</fullName>
        <shortName evidence="8">MGD synthase</shortName>
    </alternativeName>
</protein>
<evidence type="ECO:0000313" key="11">
    <source>
        <dbReference type="Proteomes" id="UP000533306"/>
    </source>
</evidence>
<dbReference type="InterPro" id="IPR013482">
    <property type="entry name" value="Molybde_CF_guanTrfase"/>
</dbReference>
<keyword evidence="11" id="KW-1185">Reference proteome</keyword>
<proteinExistence type="inferred from homology"/>
<keyword evidence="6 8" id="KW-0342">GTP-binding</keyword>
<feature type="binding site" evidence="8">
    <location>
        <position position="103"/>
    </location>
    <ligand>
        <name>Mg(2+)</name>
        <dbReference type="ChEBI" id="CHEBI:18420"/>
    </ligand>
</feature>
<evidence type="ECO:0000259" key="9">
    <source>
        <dbReference type="Pfam" id="PF12804"/>
    </source>
</evidence>